<organism evidence="1">
    <name type="scientific">Hydatigena taeniaeformis</name>
    <name type="common">Feline tapeworm</name>
    <name type="synonym">Taenia taeniaeformis</name>
    <dbReference type="NCBI Taxonomy" id="6205"/>
    <lineage>
        <taxon>Eukaryota</taxon>
        <taxon>Metazoa</taxon>
        <taxon>Spiralia</taxon>
        <taxon>Lophotrochozoa</taxon>
        <taxon>Platyhelminthes</taxon>
        <taxon>Cestoda</taxon>
        <taxon>Eucestoda</taxon>
        <taxon>Cyclophyllidea</taxon>
        <taxon>Taeniidae</taxon>
        <taxon>Hydatigera</taxon>
    </lineage>
</organism>
<evidence type="ECO:0000313" key="1">
    <source>
        <dbReference type="WBParaSite" id="TTAC_0000961001-mRNA-1"/>
    </source>
</evidence>
<dbReference type="Pfam" id="PF06784">
    <property type="entry name" value="UPF0240"/>
    <property type="match status" value="1"/>
</dbReference>
<name>A0A0R3X7T5_HYDTA</name>
<dbReference type="AlphaFoldDB" id="A0A0R3X7T5"/>
<reference evidence="1" key="1">
    <citation type="submission" date="2017-02" db="UniProtKB">
        <authorList>
            <consortium name="WormBaseParasite"/>
        </authorList>
    </citation>
    <scope>IDENTIFICATION</scope>
</reference>
<dbReference type="GO" id="GO:0005739">
    <property type="term" value="C:mitochondrion"/>
    <property type="evidence" value="ECO:0007669"/>
    <property type="project" value="GOC"/>
</dbReference>
<dbReference type="WBParaSite" id="TTAC_0000961001-mRNA-1">
    <property type="protein sequence ID" value="TTAC_0000961001-mRNA-1"/>
    <property type="gene ID" value="TTAC_0000961001"/>
</dbReference>
<protein>
    <submittedName>
        <fullName evidence="1">Rho-GAP domain-containing protein</fullName>
    </submittedName>
</protein>
<dbReference type="InterPro" id="IPR009622">
    <property type="entry name" value="NDUFAF4"/>
</dbReference>
<proteinExistence type="predicted"/>
<sequence length="151" mass="17159">LGERFASFDIASEGVKSSILPEGFNYVPKSNRKLPQSDASSPSCFRVLEFIPEGKITIQQAVDMIRSYQLEGKTVFQLAEDYDPDKSMVASVCRYFALFERDDSDVWVPPRGSKDTKTLLDTPIYEEDEQIADEGTSRRLRLHVPKFTLDQ</sequence>
<accession>A0A0R3X7T5</accession>
<dbReference type="GO" id="GO:0032981">
    <property type="term" value="P:mitochondrial respiratory chain complex I assembly"/>
    <property type="evidence" value="ECO:0007669"/>
    <property type="project" value="InterPro"/>
</dbReference>